<feature type="domain" description="Zinc-ribbon" evidence="2">
    <location>
        <begin position="3"/>
        <end position="24"/>
    </location>
</feature>
<evidence type="ECO:0000313" key="3">
    <source>
        <dbReference type="EMBL" id="QBO35989.1"/>
    </source>
</evidence>
<organism evidence="3 4">
    <name type="scientific">Periweissella cryptocerci</name>
    <dbReference type="NCBI Taxonomy" id="2506420"/>
    <lineage>
        <taxon>Bacteria</taxon>
        <taxon>Bacillati</taxon>
        <taxon>Bacillota</taxon>
        <taxon>Bacilli</taxon>
        <taxon>Lactobacillales</taxon>
        <taxon>Lactobacillaceae</taxon>
        <taxon>Periweissella</taxon>
    </lineage>
</organism>
<dbReference type="KEGG" id="wei:EQG49_05700"/>
<feature type="region of interest" description="Disordered" evidence="1">
    <location>
        <begin position="79"/>
        <end position="116"/>
    </location>
</feature>
<keyword evidence="4" id="KW-1185">Reference proteome</keyword>
<dbReference type="Proteomes" id="UP000292886">
    <property type="component" value="Chromosome"/>
</dbReference>
<gene>
    <name evidence="3" type="ORF">EQG49_05700</name>
</gene>
<feature type="compositionally biased region" description="Low complexity" evidence="1">
    <location>
        <begin position="198"/>
        <end position="218"/>
    </location>
</feature>
<reference evidence="4" key="1">
    <citation type="submission" date="2019-03" db="EMBL/GenBank/DDBJ databases">
        <title>Weissella sp. 26KH-42 Genome sequencing.</title>
        <authorList>
            <person name="Heo J."/>
            <person name="Kim S.-J."/>
            <person name="Kim J.-S."/>
            <person name="Hong S.-B."/>
            <person name="Kwon S.-W."/>
        </authorList>
    </citation>
    <scope>NUCLEOTIDE SEQUENCE [LARGE SCALE GENOMIC DNA]</scope>
    <source>
        <strain evidence="4">26KH-42</strain>
    </source>
</reference>
<protein>
    <submittedName>
        <fullName evidence="3">Zinc-ribbon domain-containing protein</fullName>
    </submittedName>
</protein>
<accession>A0A4P6YTA7</accession>
<evidence type="ECO:0000256" key="1">
    <source>
        <dbReference type="SAM" id="MobiDB-lite"/>
    </source>
</evidence>
<sequence>MKFCEKCGTKNESDAIFCSECGAKWSVASDNLNEATPESGSIKTATTPTKNLVTCPHCQALNASDNIFCEACGQSLMESNQPASPMPEQVATVQGTSEASQPESIPTRPIGEQSPDVAPFLQTSAELHEKKLGHEHANARRAMYIAGAVVALGGVGGGAYYVSQQPVASQTEKVAKKTSSEADSTDTDAGSVEDLDDSASSADEVASSSQAQQQAAADKAAKVRAKKLAKVQADPDNKSPWFGMVTGDMPYDSGIMIYEIFPGYTASQSELEPEMIITEMDGEEIADTAAMKQFLTRHIVGDTITCTLKDGTKIKVKLTTPRSKINNVTYSEKIPAGNYRYSSGFSGASLGDMNEDKEMGFYVTGNTYDSGPVSGDIIFKVGKYFVSSNQDIENAFSHSGPGSTLTIKYFDSDNEIQTMSIDLS</sequence>
<dbReference type="OrthoDB" id="2322628at2"/>
<evidence type="ECO:0000259" key="2">
    <source>
        <dbReference type="Pfam" id="PF13240"/>
    </source>
</evidence>
<dbReference type="SUPFAM" id="SSF50156">
    <property type="entry name" value="PDZ domain-like"/>
    <property type="match status" value="1"/>
</dbReference>
<dbReference type="AlphaFoldDB" id="A0A4P6YTA7"/>
<dbReference type="InterPro" id="IPR036034">
    <property type="entry name" value="PDZ_sf"/>
</dbReference>
<dbReference type="InterPro" id="IPR026870">
    <property type="entry name" value="Zinc_ribbon_dom"/>
</dbReference>
<dbReference type="Pfam" id="PF13240">
    <property type="entry name" value="Zn_Ribbon_1"/>
    <property type="match status" value="1"/>
</dbReference>
<feature type="compositionally biased region" description="Polar residues" evidence="1">
    <location>
        <begin position="91"/>
        <end position="104"/>
    </location>
</feature>
<name>A0A4P6YTA7_9LACO</name>
<feature type="compositionally biased region" description="Acidic residues" evidence="1">
    <location>
        <begin position="183"/>
        <end position="197"/>
    </location>
</feature>
<feature type="region of interest" description="Disordered" evidence="1">
    <location>
        <begin position="172"/>
        <end position="219"/>
    </location>
</feature>
<proteinExistence type="predicted"/>
<dbReference type="Gene3D" id="2.30.42.10">
    <property type="match status" value="1"/>
</dbReference>
<dbReference type="EMBL" id="CP037940">
    <property type="protein sequence ID" value="QBO35989.1"/>
    <property type="molecule type" value="Genomic_DNA"/>
</dbReference>
<evidence type="ECO:0000313" key="4">
    <source>
        <dbReference type="Proteomes" id="UP000292886"/>
    </source>
</evidence>